<dbReference type="Pfam" id="PF04536">
    <property type="entry name" value="TPM_phosphatase"/>
    <property type="match status" value="1"/>
</dbReference>
<dbReference type="InterPro" id="IPR007621">
    <property type="entry name" value="TPM_dom"/>
</dbReference>
<evidence type="ECO:0000313" key="4">
    <source>
        <dbReference type="Proteomes" id="UP000228535"/>
    </source>
</evidence>
<accession>A0A2M9B5Q5</accession>
<evidence type="ECO:0000313" key="3">
    <source>
        <dbReference type="EMBL" id="PJJ53257.1"/>
    </source>
</evidence>
<comment type="caution">
    <text evidence="3">The sequence shown here is derived from an EMBL/GenBank/DDBJ whole genome shotgun (WGS) entry which is preliminary data.</text>
</comment>
<keyword evidence="1" id="KW-0472">Membrane</keyword>
<feature type="transmembrane region" description="Helical" evidence="1">
    <location>
        <begin position="325"/>
        <end position="344"/>
    </location>
</feature>
<keyword evidence="1" id="KW-1133">Transmembrane helix</keyword>
<proteinExistence type="predicted"/>
<dbReference type="PANTHER" id="PTHR30373">
    <property type="entry name" value="UPF0603 PROTEIN YGCG"/>
    <property type="match status" value="1"/>
</dbReference>
<feature type="transmembrane region" description="Helical" evidence="1">
    <location>
        <begin position="224"/>
        <end position="242"/>
    </location>
</feature>
<feature type="transmembrane region" description="Helical" evidence="1">
    <location>
        <begin position="249"/>
        <end position="271"/>
    </location>
</feature>
<dbReference type="PANTHER" id="PTHR30373:SF2">
    <property type="entry name" value="UPF0603 PROTEIN YGCG"/>
    <property type="match status" value="1"/>
</dbReference>
<evidence type="ECO:0000256" key="1">
    <source>
        <dbReference type="SAM" id="Phobius"/>
    </source>
</evidence>
<reference evidence="3 4" key="1">
    <citation type="submission" date="2017-11" db="EMBL/GenBank/DDBJ databases">
        <title>Genomic Encyclopedia of Archaeal and Bacterial Type Strains, Phase II (KMG-II): From Individual Species to Whole Genera.</title>
        <authorList>
            <person name="Goeker M."/>
        </authorList>
    </citation>
    <scope>NUCLEOTIDE SEQUENCE [LARGE SCALE GENOMIC DNA]</scope>
    <source>
        <strain evidence="3 4">DSM 11115</strain>
    </source>
</reference>
<dbReference type="Gene3D" id="3.10.310.50">
    <property type="match status" value="1"/>
</dbReference>
<keyword evidence="1" id="KW-0812">Transmembrane</keyword>
<dbReference type="OrthoDB" id="9810918at2"/>
<gene>
    <name evidence="3" type="ORF">CLV45_3917</name>
</gene>
<feature type="domain" description="TPM" evidence="2">
    <location>
        <begin position="44"/>
        <end position="166"/>
    </location>
</feature>
<sequence length="484" mass="55782">MPLRYFLLCLLFLLIVLGAPGLEATAQSSLDRLPGPFELEGHYVTDPNKFLKPATIRYLEANLYALDMHHKAHIQVVMVRSIGKATPHKAAAKLFDRWKIEKTYRHNGLLVLVVQDQGWVEFYIGSGLQQTLTLADCQRVGRRYMLLALHRKKYDKAIRSGVDSLIHNVAPDFRLFNPDAGEVTEAFPPDVATLARIQEQDSLAAAELAFANRPGPDNWSEGEGFLVFFSLMFMFVTTGVLLTIKHVPVLLKVLLGLVSLWVFVQVFLAGGTDSKFPASAPLSWTYGWSIAAVSLHLLIIRYRYHQEYAGASRIERYTYLIKSHRRLGFLRFMMPVPLVLYWVGHRRQLRTLRNEPYQCPECNGSMYRLAKNVEHNVLEPSQKVEETIKALDYDAWECYDCQHHLVLGYLYPKTKAKECPNCSHTTLLRKSRQVVERGNSRRRTWGWFVWECAFCQHIELVRFEEIGTQTSSHHHHHHHHHDHC</sequence>
<dbReference type="AlphaFoldDB" id="A0A2M9B5Q5"/>
<feature type="transmembrane region" description="Helical" evidence="1">
    <location>
        <begin position="283"/>
        <end position="304"/>
    </location>
</feature>
<name>A0A2M9B5Q5_9BACT</name>
<evidence type="ECO:0000259" key="2">
    <source>
        <dbReference type="Pfam" id="PF04536"/>
    </source>
</evidence>
<organism evidence="3 4">
    <name type="scientific">Hymenobacter chitinivorans DSM 11115</name>
    <dbReference type="NCBI Taxonomy" id="1121954"/>
    <lineage>
        <taxon>Bacteria</taxon>
        <taxon>Pseudomonadati</taxon>
        <taxon>Bacteroidota</taxon>
        <taxon>Cytophagia</taxon>
        <taxon>Cytophagales</taxon>
        <taxon>Hymenobacteraceae</taxon>
        <taxon>Hymenobacter</taxon>
    </lineage>
</organism>
<dbReference type="EMBL" id="PGFA01000003">
    <property type="protein sequence ID" value="PJJ53257.1"/>
    <property type="molecule type" value="Genomic_DNA"/>
</dbReference>
<keyword evidence="4" id="KW-1185">Reference proteome</keyword>
<protein>
    <recommendedName>
        <fullName evidence="2">TPM domain-containing protein</fullName>
    </recommendedName>
</protein>
<dbReference type="Proteomes" id="UP000228535">
    <property type="component" value="Unassembled WGS sequence"/>
</dbReference>